<reference evidence="2 3" key="1">
    <citation type="submission" date="2010-12" db="EMBL/GenBank/DDBJ databases">
        <authorList>
            <person name="Muzny D."/>
            <person name="Qin X."/>
            <person name="Buhay C."/>
            <person name="Dugan-Rocha S."/>
            <person name="Ding Y."/>
            <person name="Chen G."/>
            <person name="Hawes A."/>
            <person name="Holder M."/>
            <person name="Jhangiani S."/>
            <person name="Johnson A."/>
            <person name="Khan Z."/>
            <person name="Li Z."/>
            <person name="Liu W."/>
            <person name="Liu X."/>
            <person name="Perez L."/>
            <person name="Shen H."/>
            <person name="Wang Q."/>
            <person name="Watt J."/>
            <person name="Xi L."/>
            <person name="Xin Y."/>
            <person name="Zhou J."/>
            <person name="Deng J."/>
            <person name="Jiang H."/>
            <person name="Liu Y."/>
            <person name="Qu J."/>
            <person name="Song X.-Z."/>
            <person name="Zhang L."/>
            <person name="Villasana D."/>
            <person name="Johnson A."/>
            <person name="Liu J."/>
            <person name="Liyanage D."/>
            <person name="Lorensuhewa L."/>
            <person name="Robinson T."/>
            <person name="Song A."/>
            <person name="Song B.-B."/>
            <person name="Dinh H."/>
            <person name="Thornton R."/>
            <person name="Coyle M."/>
            <person name="Francisco L."/>
            <person name="Jackson L."/>
            <person name="Javaid M."/>
            <person name="Korchina V."/>
            <person name="Kovar C."/>
            <person name="Mata R."/>
            <person name="Mathew T."/>
            <person name="Ngo R."/>
            <person name="Nguyen L."/>
            <person name="Nguyen N."/>
            <person name="Okwuonu G."/>
            <person name="Ongeri F."/>
            <person name="Pham C."/>
            <person name="Simmons D."/>
            <person name="Wilczek-Boney K."/>
            <person name="Hale W."/>
            <person name="Jakkamsetti A."/>
            <person name="Pham P."/>
            <person name="Ruth R."/>
            <person name="San Lucas F."/>
            <person name="Warren J."/>
            <person name="Zhang J."/>
            <person name="Zhao Z."/>
            <person name="Zhou C."/>
            <person name="Zhu D."/>
            <person name="Lee S."/>
            <person name="Bess C."/>
            <person name="Blankenburg K."/>
            <person name="Forbes L."/>
            <person name="Fu Q."/>
            <person name="Gubbala S."/>
            <person name="Hirani K."/>
            <person name="Jayaseelan J.C."/>
            <person name="Lara F."/>
            <person name="Munidasa M."/>
            <person name="Palculict T."/>
            <person name="Patil S."/>
            <person name="Pu L.-L."/>
            <person name="Saada N."/>
            <person name="Tang L."/>
            <person name="Weissenberger G."/>
            <person name="Zhu Y."/>
            <person name="Hemphill L."/>
            <person name="Shang Y."/>
            <person name="Youmans B."/>
            <person name="Ayvaz T."/>
            <person name="Ross M."/>
            <person name="Santibanez J."/>
            <person name="Aqrawi P."/>
            <person name="Gross S."/>
            <person name="Joshi V."/>
            <person name="Fowler G."/>
            <person name="Nazareth L."/>
            <person name="Reid J."/>
            <person name="Worley K."/>
            <person name="Petrosino J."/>
            <person name="Highlander S."/>
            <person name="Gibbs R."/>
        </authorList>
    </citation>
    <scope>NUCLEOTIDE SEQUENCE [LARGE SCALE GENOMIC DNA]</scope>
    <source>
        <strain evidence="2 3">DSM 10105</strain>
    </source>
</reference>
<feature type="transmembrane region" description="Helical" evidence="1">
    <location>
        <begin position="95"/>
        <end position="120"/>
    </location>
</feature>
<accession>E6JZR9</accession>
<dbReference type="AlphaFoldDB" id="E6JZR9"/>
<feature type="transmembrane region" description="Helical" evidence="1">
    <location>
        <begin position="165"/>
        <end position="186"/>
    </location>
</feature>
<dbReference type="HOGENOM" id="CLU_097112_0_0_11"/>
<keyword evidence="1" id="KW-0812">Transmembrane</keyword>
<proteinExistence type="predicted"/>
<keyword evidence="3" id="KW-1185">Reference proteome</keyword>
<dbReference type="eggNOG" id="ENOG5032V7M">
    <property type="taxonomic scope" value="Bacteria"/>
</dbReference>
<name>E6JZR9_PARDN</name>
<keyword evidence="1" id="KW-1133">Transmembrane helix</keyword>
<protein>
    <recommendedName>
        <fullName evidence="4">ABC-2 type transporter</fullName>
    </recommendedName>
</protein>
<evidence type="ECO:0000256" key="1">
    <source>
        <dbReference type="SAM" id="Phobius"/>
    </source>
</evidence>
<feature type="transmembrane region" description="Helical" evidence="1">
    <location>
        <begin position="218"/>
        <end position="236"/>
    </location>
</feature>
<feature type="transmembrane region" description="Helical" evidence="1">
    <location>
        <begin position="53"/>
        <end position="74"/>
    </location>
</feature>
<organism evidence="2 3">
    <name type="scientific">Parascardovia denticolens DSM 10105 = JCM 12538</name>
    <dbReference type="NCBI Taxonomy" id="864564"/>
    <lineage>
        <taxon>Bacteria</taxon>
        <taxon>Bacillati</taxon>
        <taxon>Actinomycetota</taxon>
        <taxon>Actinomycetes</taxon>
        <taxon>Bifidobacteriales</taxon>
        <taxon>Bifidobacteriaceae</taxon>
        <taxon>Parascardovia</taxon>
    </lineage>
</organism>
<evidence type="ECO:0008006" key="4">
    <source>
        <dbReference type="Google" id="ProtNLM"/>
    </source>
</evidence>
<sequence>MTPSRFLRIARFELGQFASVGYFVQTVIFATLSACIVQRLGVLAWHSDPYLCFLRSAAIGMWTSAISATGIIGFERSKGTLVYLVSGRTNIVMTLVALVSSVATFSLNSFPLACLFWLIPGRGAVSPAFLGVHLPLLIVGMLLFWLATLSITFVMALISVITPRALAYEGLILTPALFFSGIFPIASPVYRGFETVFSFLLPTTSATTFLYSYRNPRAMVLSASLCLPVTALWMVGSRLSAGRAFRAMRTFGTVEVI</sequence>
<comment type="caution">
    <text evidence="2">The sequence shown here is derived from an EMBL/GenBank/DDBJ whole genome shotgun (WGS) entry which is preliminary data.</text>
</comment>
<dbReference type="PATRIC" id="fig|864564.6.peg.1493"/>
<evidence type="ECO:0000313" key="3">
    <source>
        <dbReference type="Proteomes" id="UP000004946"/>
    </source>
</evidence>
<dbReference type="EMBL" id="AEON01000001">
    <property type="protein sequence ID" value="EFT83215.1"/>
    <property type="molecule type" value="Genomic_DNA"/>
</dbReference>
<evidence type="ECO:0000313" key="2">
    <source>
        <dbReference type="EMBL" id="EFT83215.1"/>
    </source>
</evidence>
<gene>
    <name evidence="2" type="ORF">HMPREF0620_0220</name>
</gene>
<dbReference type="KEGG" id="pdo:PSDT_1363"/>
<dbReference type="Proteomes" id="UP000004946">
    <property type="component" value="Chromosome"/>
</dbReference>
<dbReference type="PROSITE" id="PS51257">
    <property type="entry name" value="PROKAR_LIPOPROTEIN"/>
    <property type="match status" value="1"/>
</dbReference>
<dbReference type="RefSeq" id="WP_006288636.1">
    <property type="nucleotide sequence ID" value="NZ_AP012333.1"/>
</dbReference>
<feature type="transmembrane region" description="Helical" evidence="1">
    <location>
        <begin position="132"/>
        <end position="158"/>
    </location>
</feature>
<keyword evidence="1" id="KW-0472">Membrane</keyword>
<feature type="transmembrane region" description="Helical" evidence="1">
    <location>
        <begin position="20"/>
        <end position="41"/>
    </location>
</feature>